<dbReference type="OrthoDB" id="9762978at2"/>
<dbReference type="RefSeq" id="WP_092590744.1">
    <property type="nucleotide sequence ID" value="NZ_FMXN01000001.1"/>
</dbReference>
<feature type="transmembrane region" description="Helical" evidence="9">
    <location>
        <begin position="146"/>
        <end position="172"/>
    </location>
</feature>
<evidence type="ECO:0000256" key="4">
    <source>
        <dbReference type="ARBA" id="ARBA00022475"/>
    </source>
</evidence>
<dbReference type="InterPro" id="IPR018461">
    <property type="entry name" value="Na/H_Antiport_NhaC-like_C"/>
</dbReference>
<dbReference type="STRING" id="1159017.SAMN02927930_00160"/>
<keyword evidence="4" id="KW-1003">Cell membrane</keyword>
<evidence type="ECO:0000259" key="10">
    <source>
        <dbReference type="Pfam" id="PF03553"/>
    </source>
</evidence>
<dbReference type="InterPro" id="IPR004770">
    <property type="entry name" value="Na/H_antiport_NhaC"/>
</dbReference>
<keyword evidence="7 9" id="KW-0472">Membrane</keyword>
<evidence type="ECO:0000256" key="3">
    <source>
        <dbReference type="ARBA" id="ARBA00022449"/>
    </source>
</evidence>
<feature type="transmembrane region" description="Helical" evidence="9">
    <location>
        <begin position="242"/>
        <end position="260"/>
    </location>
</feature>
<comment type="subcellular location">
    <subcellularLocation>
        <location evidence="1">Cell membrane</location>
        <topology evidence="1">Multi-pass membrane protein</topology>
    </subcellularLocation>
</comment>
<dbReference type="NCBIfam" id="TIGR00931">
    <property type="entry name" value="antiport_nhaC"/>
    <property type="match status" value="1"/>
</dbReference>
<feature type="transmembrane region" description="Helical" evidence="9">
    <location>
        <begin position="12"/>
        <end position="34"/>
    </location>
</feature>
<evidence type="ECO:0000256" key="8">
    <source>
        <dbReference type="ARBA" id="ARBA00038435"/>
    </source>
</evidence>
<accession>A0A1G6A6E5</accession>
<evidence type="ECO:0000313" key="12">
    <source>
        <dbReference type="Proteomes" id="UP000199626"/>
    </source>
</evidence>
<feature type="transmembrane region" description="Helical" evidence="9">
    <location>
        <begin position="266"/>
        <end position="284"/>
    </location>
</feature>
<proteinExistence type="inferred from homology"/>
<evidence type="ECO:0000256" key="1">
    <source>
        <dbReference type="ARBA" id="ARBA00004651"/>
    </source>
</evidence>
<feature type="transmembrane region" description="Helical" evidence="9">
    <location>
        <begin position="337"/>
        <end position="354"/>
    </location>
</feature>
<comment type="similarity">
    <text evidence="8">Belongs to the NhaC Na(+)/H(+) (TC 2.A.35) antiporter family.</text>
</comment>
<evidence type="ECO:0000256" key="2">
    <source>
        <dbReference type="ARBA" id="ARBA00022448"/>
    </source>
</evidence>
<dbReference type="InterPro" id="IPR052180">
    <property type="entry name" value="NhaC_Na-H+_Antiporter"/>
</dbReference>
<feature type="transmembrane region" description="Helical" evidence="9">
    <location>
        <begin position="117"/>
        <end position="134"/>
    </location>
</feature>
<dbReference type="EMBL" id="FMXN01000001">
    <property type="protein sequence ID" value="SDB03975.1"/>
    <property type="molecule type" value="Genomic_DNA"/>
</dbReference>
<evidence type="ECO:0000256" key="6">
    <source>
        <dbReference type="ARBA" id="ARBA00022989"/>
    </source>
</evidence>
<evidence type="ECO:0000256" key="7">
    <source>
        <dbReference type="ARBA" id="ARBA00023136"/>
    </source>
</evidence>
<dbReference type="GO" id="GO:0015297">
    <property type="term" value="F:antiporter activity"/>
    <property type="evidence" value="ECO:0007669"/>
    <property type="project" value="UniProtKB-KW"/>
</dbReference>
<reference evidence="12" key="1">
    <citation type="submission" date="2016-10" db="EMBL/GenBank/DDBJ databases">
        <authorList>
            <person name="Varghese N."/>
            <person name="Submissions S."/>
        </authorList>
    </citation>
    <scope>NUCLEOTIDE SEQUENCE [LARGE SCALE GENOMIC DNA]</scope>
    <source>
        <strain evidence="12">CGMCC 1.10824</strain>
    </source>
</reference>
<feature type="domain" description="Na+/H+ antiporter NhaC-like C-terminal" evidence="10">
    <location>
        <begin position="169"/>
        <end position="477"/>
    </location>
</feature>
<gene>
    <name evidence="11" type="ORF">SAMN02927930_00160</name>
</gene>
<evidence type="ECO:0000313" key="11">
    <source>
        <dbReference type="EMBL" id="SDB03975.1"/>
    </source>
</evidence>
<keyword evidence="5 9" id="KW-0812">Transmembrane</keyword>
<keyword evidence="6 9" id="KW-1133">Transmembrane helix</keyword>
<keyword evidence="12" id="KW-1185">Reference proteome</keyword>
<feature type="transmembrane region" description="Helical" evidence="9">
    <location>
        <begin position="46"/>
        <end position="64"/>
    </location>
</feature>
<keyword evidence="2" id="KW-0813">Transport</keyword>
<feature type="transmembrane region" description="Helical" evidence="9">
    <location>
        <begin position="428"/>
        <end position="448"/>
    </location>
</feature>
<feature type="transmembrane region" description="Helical" evidence="9">
    <location>
        <begin position="200"/>
        <end position="221"/>
    </location>
</feature>
<evidence type="ECO:0000256" key="9">
    <source>
        <dbReference type="SAM" id="Phobius"/>
    </source>
</evidence>
<organism evidence="11 12">
    <name type="scientific">Pseudidiomarina indica</name>
    <dbReference type="NCBI Taxonomy" id="1159017"/>
    <lineage>
        <taxon>Bacteria</taxon>
        <taxon>Pseudomonadati</taxon>
        <taxon>Pseudomonadota</taxon>
        <taxon>Gammaproteobacteria</taxon>
        <taxon>Alteromonadales</taxon>
        <taxon>Idiomarinaceae</taxon>
        <taxon>Pseudidiomarina</taxon>
    </lineage>
</organism>
<dbReference type="Proteomes" id="UP000199626">
    <property type="component" value="Unassembled WGS sequence"/>
</dbReference>
<name>A0A1G6A6E5_9GAMM</name>
<protein>
    <submittedName>
        <fullName evidence="11">Transporter, NhaC family</fullName>
    </submittedName>
</protein>
<dbReference type="GO" id="GO:0005886">
    <property type="term" value="C:plasma membrane"/>
    <property type="evidence" value="ECO:0007669"/>
    <property type="project" value="UniProtKB-SubCell"/>
</dbReference>
<feature type="transmembrane region" description="Helical" evidence="9">
    <location>
        <begin position="76"/>
        <end position="97"/>
    </location>
</feature>
<feature type="transmembrane region" description="Helical" evidence="9">
    <location>
        <begin position="454"/>
        <end position="474"/>
    </location>
</feature>
<evidence type="ECO:0000256" key="5">
    <source>
        <dbReference type="ARBA" id="ARBA00022692"/>
    </source>
</evidence>
<dbReference type="Pfam" id="PF03553">
    <property type="entry name" value="Na_H_antiporter"/>
    <property type="match status" value="1"/>
</dbReference>
<keyword evidence="3" id="KW-0050">Antiport</keyword>
<sequence>MQNNFTTEQRAPSLLQAAIPLIALIMMLVLSVYLYGEDASYGPNQIALWLAAGVALAVGFYNKFTWEQIEEGIREGISVALGAMLIILAVGSLIGTWLLAGTVPSMIYYGLELLNPAWFYAASALICGIISLSIGSSWTTAATIGVALMGVAVGMDLSPAITAGAVVSGAYFGDKMSPLSDTTNLAPAVAGTDLFAHIRYMFYTAGPAFIITLIVFVLLGFNAEASVSLLELERMQLELRNTFNIGWEMLIPLIVLLYLAASKRPALPTVFFGALLGGVWAVIFQPDVIAKLAGQSSAADAEATLKVVWNALTDGVVIESGSAELDKLLSGGGMSSMLNTVWLILSAMTFGAIMEKLGLLQRLIEGLLGYIKGVGGLVTATLFTCFGANVLTADQYMAIVLPGRMFREEYERRGLDPRLLSRTLEDSATLTSALIPWNTCGAFMMATLGVSPLVYLPFAMFNWLTPLIAMFYAYTGIRILRLPNHSTKEVAA</sequence>
<dbReference type="AlphaFoldDB" id="A0A1G6A6E5"/>
<dbReference type="PANTHER" id="PTHR33451">
    <property type="entry name" value="MALATE-2H(+)/NA(+)-LACTATE ANTIPORTER"/>
    <property type="match status" value="1"/>
</dbReference>
<feature type="transmembrane region" description="Helical" evidence="9">
    <location>
        <begin position="374"/>
        <end position="397"/>
    </location>
</feature>
<dbReference type="PANTHER" id="PTHR33451:SF3">
    <property type="entry name" value="MALATE-2H(+)_NA(+)-LACTATE ANTIPORTER"/>
    <property type="match status" value="1"/>
</dbReference>